<sequence length="244" mass="26312">MSGSPRLPLFPGSVGMSDLRVYEWETDDGHHGGTPHLHTVSNEGYVVIGGSGEVHTLSSEGYARDPLSAGSVLWFSPGTVHRLINTGDLRILTVMQNSGLPEAGDAVLTFPLEIVSHAERYRSAVTLPEGTEAERGEAARRRRDLAIEGYAELLSALEEGDRGPLDAFYAAASALVQPRVEEWTKLWTDTVLADVETTRSQLAALAEGDASHLGDAAVVRAVPRPEPRAFGMCGRLGIWDADRR</sequence>
<evidence type="ECO:0000259" key="1">
    <source>
        <dbReference type="Pfam" id="PF07883"/>
    </source>
</evidence>
<dbReference type="SUPFAM" id="SSF51182">
    <property type="entry name" value="RmlC-like cupins"/>
    <property type="match status" value="1"/>
</dbReference>
<evidence type="ECO:0000313" key="2">
    <source>
        <dbReference type="EMBL" id="GAA2173719.1"/>
    </source>
</evidence>
<proteinExistence type="predicted"/>
<evidence type="ECO:0000313" key="3">
    <source>
        <dbReference type="Proteomes" id="UP001500974"/>
    </source>
</evidence>
<dbReference type="Gene3D" id="2.60.120.10">
    <property type="entry name" value="Jelly Rolls"/>
    <property type="match status" value="1"/>
</dbReference>
<dbReference type="Pfam" id="PF07883">
    <property type="entry name" value="Cupin_2"/>
    <property type="match status" value="1"/>
</dbReference>
<organism evidence="2 3">
    <name type="scientific">Arthrobacter parietis</name>
    <dbReference type="NCBI Taxonomy" id="271434"/>
    <lineage>
        <taxon>Bacteria</taxon>
        <taxon>Bacillati</taxon>
        <taxon>Actinomycetota</taxon>
        <taxon>Actinomycetes</taxon>
        <taxon>Micrococcales</taxon>
        <taxon>Micrococcaceae</taxon>
        <taxon>Arthrobacter</taxon>
    </lineage>
</organism>
<dbReference type="InterPro" id="IPR014710">
    <property type="entry name" value="RmlC-like_jellyroll"/>
</dbReference>
<feature type="domain" description="Cupin type-2" evidence="1">
    <location>
        <begin position="27"/>
        <end position="94"/>
    </location>
</feature>
<keyword evidence="3" id="KW-1185">Reference proteome</keyword>
<comment type="caution">
    <text evidence="2">The sequence shown here is derived from an EMBL/GenBank/DDBJ whole genome shotgun (WGS) entry which is preliminary data.</text>
</comment>
<dbReference type="Proteomes" id="UP001500974">
    <property type="component" value="Unassembled WGS sequence"/>
</dbReference>
<dbReference type="InterPro" id="IPR013096">
    <property type="entry name" value="Cupin_2"/>
</dbReference>
<gene>
    <name evidence="2" type="ORF">GCM10009784_09190</name>
</gene>
<reference evidence="2 3" key="1">
    <citation type="journal article" date="2019" name="Int. J. Syst. Evol. Microbiol.">
        <title>The Global Catalogue of Microorganisms (GCM) 10K type strain sequencing project: providing services to taxonomists for standard genome sequencing and annotation.</title>
        <authorList>
            <consortium name="The Broad Institute Genomics Platform"/>
            <consortium name="The Broad Institute Genome Sequencing Center for Infectious Disease"/>
            <person name="Wu L."/>
            <person name="Ma J."/>
        </authorList>
    </citation>
    <scope>NUCLEOTIDE SEQUENCE [LARGE SCALE GENOMIC DNA]</scope>
    <source>
        <strain evidence="2 3">JCM 14917</strain>
    </source>
</reference>
<accession>A0ABN3ARW0</accession>
<dbReference type="EMBL" id="BAAAON010000001">
    <property type="protein sequence ID" value="GAA2173719.1"/>
    <property type="molecule type" value="Genomic_DNA"/>
</dbReference>
<protein>
    <submittedName>
        <fullName evidence="2">Cupin domain-containing protein</fullName>
    </submittedName>
</protein>
<dbReference type="InterPro" id="IPR011051">
    <property type="entry name" value="RmlC_Cupin_sf"/>
</dbReference>
<name>A0ABN3ARW0_9MICC</name>